<evidence type="ECO:0008006" key="4">
    <source>
        <dbReference type="Google" id="ProtNLM"/>
    </source>
</evidence>
<sequence length="275" mass="30551">MKMLDEKHPKSVSYQAMVEFKLDLCRILAPYASAILLDPIYGASQAIAAGVLPKSTGLLVSLEESGYSGEEEARVTDLLPSWNVRKIKKMGATAAKLLLYYRPDLDIAERQLDTVEKLAADCQTEDIPFVVEPMSYRVGRAESNPQDFAKIKPQLVIETAQQITILPVDVLKAEFPADLEYEKNEGRLLDLCHRLDEASQVPWVILSAGVNFDLFYQEVEIACQAGASGFLAGRALWQEVAKIGSRRERLAFLENTVVNRLESLAKLANAHGTPW</sequence>
<dbReference type="GO" id="GO:1902777">
    <property type="term" value="P:6-sulfoquinovose(1-) catabolic process"/>
    <property type="evidence" value="ECO:0007669"/>
    <property type="project" value="TreeGrafter"/>
</dbReference>
<dbReference type="PANTHER" id="PTHR39340:SF1">
    <property type="entry name" value="SULFOFRUCTOSEPHOSPHATE ALDOLASE"/>
    <property type="match status" value="1"/>
</dbReference>
<feature type="non-terminal residue" evidence="3">
    <location>
        <position position="275"/>
    </location>
</feature>
<dbReference type="InterPro" id="IPR002915">
    <property type="entry name" value="DeoC/FbaB/LacD_aldolase"/>
</dbReference>
<dbReference type="SMART" id="SM01133">
    <property type="entry name" value="DeoC"/>
    <property type="match status" value="1"/>
</dbReference>
<dbReference type="GO" id="GO:0061595">
    <property type="term" value="F:6-deoxy-6-sulfofructose-1-phosphate aldolase activity"/>
    <property type="evidence" value="ECO:0007669"/>
    <property type="project" value="TreeGrafter"/>
</dbReference>
<keyword evidence="2" id="KW-0456">Lyase</keyword>
<dbReference type="Gene3D" id="3.20.20.70">
    <property type="entry name" value="Aldolase class I"/>
    <property type="match status" value="1"/>
</dbReference>
<evidence type="ECO:0000313" key="3">
    <source>
        <dbReference type="EMBL" id="GAH60629.1"/>
    </source>
</evidence>
<organism evidence="3">
    <name type="scientific">marine sediment metagenome</name>
    <dbReference type="NCBI Taxonomy" id="412755"/>
    <lineage>
        <taxon>unclassified sequences</taxon>
        <taxon>metagenomes</taxon>
        <taxon>ecological metagenomes</taxon>
    </lineage>
</organism>
<reference evidence="3" key="1">
    <citation type="journal article" date="2014" name="Front. Microbiol.">
        <title>High frequency of phylogenetically diverse reductive dehalogenase-homologous genes in deep subseafloor sedimentary metagenomes.</title>
        <authorList>
            <person name="Kawai M."/>
            <person name="Futagami T."/>
            <person name="Toyoda A."/>
            <person name="Takaki Y."/>
            <person name="Nishi S."/>
            <person name="Hori S."/>
            <person name="Arai W."/>
            <person name="Tsubouchi T."/>
            <person name="Morono Y."/>
            <person name="Uchiyama I."/>
            <person name="Ito T."/>
            <person name="Fujiyama A."/>
            <person name="Inagaki F."/>
            <person name="Takami H."/>
        </authorList>
    </citation>
    <scope>NUCLEOTIDE SEQUENCE</scope>
    <source>
        <strain evidence="3">Expedition CK06-06</strain>
    </source>
</reference>
<accession>X1I3G8</accession>
<evidence type="ECO:0000256" key="1">
    <source>
        <dbReference type="ARBA" id="ARBA00008679"/>
    </source>
</evidence>
<name>X1I3G8_9ZZZZ</name>
<comment type="similarity">
    <text evidence="1">Belongs to the aldolase LacD family.</text>
</comment>
<gene>
    <name evidence="3" type="ORF">S03H2_33130</name>
</gene>
<dbReference type="EMBL" id="BARU01020152">
    <property type="protein sequence ID" value="GAH60629.1"/>
    <property type="molecule type" value="Genomic_DNA"/>
</dbReference>
<dbReference type="InterPro" id="IPR013785">
    <property type="entry name" value="Aldolase_TIM"/>
</dbReference>
<protein>
    <recommendedName>
        <fullName evidence="4">Tagatose 1,6-diphosphate aldolase</fullName>
    </recommendedName>
</protein>
<comment type="caution">
    <text evidence="3">The sequence shown here is derived from an EMBL/GenBank/DDBJ whole genome shotgun (WGS) entry which is preliminary data.</text>
</comment>
<dbReference type="AlphaFoldDB" id="X1I3G8"/>
<dbReference type="InterPro" id="IPR050552">
    <property type="entry name" value="LacD_aldolase"/>
</dbReference>
<proteinExistence type="inferred from homology"/>
<dbReference type="Pfam" id="PF01791">
    <property type="entry name" value="DeoC"/>
    <property type="match status" value="1"/>
</dbReference>
<dbReference type="SUPFAM" id="SSF51569">
    <property type="entry name" value="Aldolase"/>
    <property type="match status" value="1"/>
</dbReference>
<dbReference type="PANTHER" id="PTHR39340">
    <property type="entry name" value="SULFOFRUCTOSEPHOSPHATE ALDOLASE"/>
    <property type="match status" value="1"/>
</dbReference>
<dbReference type="NCBIfam" id="NF009498">
    <property type="entry name" value="PRK12858.1"/>
    <property type="match status" value="1"/>
</dbReference>
<evidence type="ECO:0000256" key="2">
    <source>
        <dbReference type="ARBA" id="ARBA00023239"/>
    </source>
</evidence>